<dbReference type="EMBL" id="QEKT01000001">
    <property type="protein sequence ID" value="PVY86204.1"/>
    <property type="molecule type" value="Genomic_DNA"/>
</dbReference>
<dbReference type="Proteomes" id="UP000245433">
    <property type="component" value="Unassembled WGS sequence"/>
</dbReference>
<keyword evidence="1" id="KW-1133">Transmembrane helix</keyword>
<evidence type="ECO:0008006" key="4">
    <source>
        <dbReference type="Google" id="ProtNLM"/>
    </source>
</evidence>
<protein>
    <recommendedName>
        <fullName evidence="4">DUF2929 family protein</fullName>
    </recommendedName>
</protein>
<gene>
    <name evidence="2" type="ORF">C7384_101117</name>
</gene>
<proteinExistence type="predicted"/>
<keyword evidence="3" id="KW-1185">Reference proteome</keyword>
<evidence type="ECO:0000313" key="2">
    <source>
        <dbReference type="EMBL" id="PVY86204.1"/>
    </source>
</evidence>
<feature type="transmembrane region" description="Helical" evidence="1">
    <location>
        <begin position="34"/>
        <end position="60"/>
    </location>
</feature>
<dbReference type="AlphaFoldDB" id="A0A2U1DEW8"/>
<keyword evidence="1" id="KW-0812">Transmembrane</keyword>
<keyword evidence="1" id="KW-0472">Membrane</keyword>
<organism evidence="2 3">
    <name type="scientific">Convivina intestini</name>
    <dbReference type="NCBI Taxonomy" id="1505726"/>
    <lineage>
        <taxon>Bacteria</taxon>
        <taxon>Bacillati</taxon>
        <taxon>Bacillota</taxon>
        <taxon>Bacilli</taxon>
        <taxon>Lactobacillales</taxon>
        <taxon>Lactobacillaceae</taxon>
        <taxon>Convivina</taxon>
    </lineage>
</organism>
<reference evidence="2 3" key="1">
    <citation type="submission" date="2018-04" db="EMBL/GenBank/DDBJ databases">
        <title>Genomic Encyclopedia of Type Strains, Phase IV (KMG-IV): sequencing the most valuable type-strain genomes for metagenomic binning, comparative biology and taxonomic classification.</title>
        <authorList>
            <person name="Goeker M."/>
        </authorList>
    </citation>
    <scope>NUCLEOTIDE SEQUENCE [LARGE SCALE GENOMIC DNA]</scope>
    <source>
        <strain evidence="2 3">DSM 28795</strain>
    </source>
</reference>
<dbReference type="Pfam" id="PF11151">
    <property type="entry name" value="DUF2929"/>
    <property type="match status" value="1"/>
</dbReference>
<sequence length="67" mass="7032">MMMKYLTVAFWAAIFGEIVGYIVSQMTSAIYDPIVVAVIAVVVGELAIIAIPAVSGSAIAEKSKAKN</sequence>
<accession>A0A2U1DEW8</accession>
<comment type="caution">
    <text evidence="2">The sequence shown here is derived from an EMBL/GenBank/DDBJ whole genome shotgun (WGS) entry which is preliminary data.</text>
</comment>
<name>A0A2U1DEW8_9LACO</name>
<dbReference type="InterPro" id="IPR021324">
    <property type="entry name" value="DUF2929"/>
</dbReference>
<evidence type="ECO:0000313" key="3">
    <source>
        <dbReference type="Proteomes" id="UP000245433"/>
    </source>
</evidence>
<evidence type="ECO:0000256" key="1">
    <source>
        <dbReference type="SAM" id="Phobius"/>
    </source>
</evidence>